<comment type="similarity">
    <text evidence="1">Belongs to the GPN-loop GTPase family.</text>
</comment>
<dbReference type="GO" id="GO:0005525">
    <property type="term" value="F:GTP binding"/>
    <property type="evidence" value="ECO:0007669"/>
    <property type="project" value="UniProtKB-KW"/>
</dbReference>
<dbReference type="KEGG" id="nev:NTE_02213"/>
<reference evidence="5 6" key="1">
    <citation type="journal article" date="2014" name="PLoS ONE">
        <title>Genome Sequence of Candidatus Nitrososphaera evergladensis from Group I.1b Enriched from Everglades Soil Reveals Novel Genomic Features of the Ammonia-Oxidizing Archaea.</title>
        <authorList>
            <person name="Zhalnina K.V."/>
            <person name="Dias R."/>
            <person name="Leonard M.T."/>
            <person name="Dorr de Quadros P."/>
            <person name="Camargo F.A."/>
            <person name="Drew J.C."/>
            <person name="Farmerie W.G."/>
            <person name="Daroub S.H."/>
            <person name="Triplett E.W."/>
        </authorList>
    </citation>
    <scope>NUCLEOTIDE SEQUENCE [LARGE SCALE GENOMIC DNA]</scope>
    <source>
        <strain evidence="5 6">SR1</strain>
    </source>
</reference>
<evidence type="ECO:0000256" key="3">
    <source>
        <dbReference type="ARBA" id="ARBA00022801"/>
    </source>
</evidence>
<dbReference type="Proteomes" id="UP000028194">
    <property type="component" value="Chromosome"/>
</dbReference>
<dbReference type="HOGENOM" id="CLU_037460_3_0_2"/>
<dbReference type="Pfam" id="PF03029">
    <property type="entry name" value="ATP_bind_1"/>
    <property type="match status" value="1"/>
</dbReference>
<evidence type="ECO:0000256" key="1">
    <source>
        <dbReference type="ARBA" id="ARBA00005290"/>
    </source>
</evidence>
<organism evidence="5 6">
    <name type="scientific">Candidatus Nitrososphaera evergladensis SR1</name>
    <dbReference type="NCBI Taxonomy" id="1459636"/>
    <lineage>
        <taxon>Archaea</taxon>
        <taxon>Nitrososphaerota</taxon>
        <taxon>Nitrososphaeria</taxon>
        <taxon>Nitrososphaerales</taxon>
        <taxon>Nitrososphaeraceae</taxon>
        <taxon>Nitrososphaera</taxon>
    </lineage>
</organism>
<dbReference type="SUPFAM" id="SSF52540">
    <property type="entry name" value="P-loop containing nucleoside triphosphate hydrolases"/>
    <property type="match status" value="1"/>
</dbReference>
<keyword evidence="4" id="KW-0342">GTP-binding</keyword>
<accession>A0A075MU73</accession>
<name>A0A075MU73_9ARCH</name>
<evidence type="ECO:0000313" key="5">
    <source>
        <dbReference type="EMBL" id="AIF84267.1"/>
    </source>
</evidence>
<dbReference type="Gene3D" id="3.40.50.300">
    <property type="entry name" value="P-loop containing nucleotide triphosphate hydrolases"/>
    <property type="match status" value="1"/>
</dbReference>
<evidence type="ECO:0000256" key="4">
    <source>
        <dbReference type="ARBA" id="ARBA00023134"/>
    </source>
</evidence>
<dbReference type="InterPro" id="IPR004130">
    <property type="entry name" value="Gpn"/>
</dbReference>
<dbReference type="GO" id="GO:0003924">
    <property type="term" value="F:GTPase activity"/>
    <property type="evidence" value="ECO:0007669"/>
    <property type="project" value="TreeGrafter"/>
</dbReference>
<proteinExistence type="inferred from homology"/>
<dbReference type="InterPro" id="IPR027417">
    <property type="entry name" value="P-loop_NTPase"/>
</dbReference>
<dbReference type="eggNOG" id="arCOG01225">
    <property type="taxonomic scope" value="Archaea"/>
</dbReference>
<evidence type="ECO:0000256" key="2">
    <source>
        <dbReference type="ARBA" id="ARBA00022741"/>
    </source>
</evidence>
<keyword evidence="6" id="KW-1185">Reference proteome</keyword>
<protein>
    <submittedName>
        <fullName evidence="5">Small G protein, GTPase SAR1</fullName>
    </submittedName>
</protein>
<dbReference type="AlphaFoldDB" id="A0A075MU73"/>
<dbReference type="PANTHER" id="PTHR21231:SF8">
    <property type="entry name" value="GPN-LOOP GTPASE 1"/>
    <property type="match status" value="1"/>
</dbReference>
<keyword evidence="2" id="KW-0547">Nucleotide-binding</keyword>
<sequence>MVNAIFVTGTAGSGKSLLTSRLLQWYRDTGAYPTTLNLDPGAVTLPYEPDIDIRNYIDIGTLMESYGLGPNGALIMASDLMATRLDEIQQEVDEANPDYLIVDTPGQIELFAFRASGPYFISNLQADNKATVFAFDGTLVSSPINFVSISLLASAVKLRLKTAQINVLTKRDLVIERLKDILDWAASTQALESALSGEKDAEYSLLSKDLSRSMTRAGFAPGLVAVSSTTMNGLVNVAAALARTLNQGEDG</sequence>
<dbReference type="STRING" id="1459636.NTE_02213"/>
<evidence type="ECO:0000313" key="6">
    <source>
        <dbReference type="Proteomes" id="UP000028194"/>
    </source>
</evidence>
<keyword evidence="3" id="KW-0378">Hydrolase</keyword>
<dbReference type="PANTHER" id="PTHR21231">
    <property type="entry name" value="XPA-BINDING PROTEIN 1-RELATED"/>
    <property type="match status" value="1"/>
</dbReference>
<dbReference type="RefSeq" id="WP_148700873.1">
    <property type="nucleotide sequence ID" value="NZ_CP007174.1"/>
</dbReference>
<dbReference type="EMBL" id="CP007174">
    <property type="protein sequence ID" value="AIF84267.1"/>
    <property type="molecule type" value="Genomic_DNA"/>
</dbReference>
<dbReference type="OrthoDB" id="31092at2157"/>
<dbReference type="GeneID" id="41597934"/>
<gene>
    <name evidence="5" type="ORF">NTE_02213</name>
</gene>